<sequence length="74" mass="8335">MTATHEYQSDFARKYFGQGLAEGEAKALLEVLSARDITVPDDIRSRILDCTDTEILRTWVRRAVTVGSADELFD</sequence>
<organism evidence="1 2">
    <name type="scientific">Amycolatopsis acididurans</name>
    <dbReference type="NCBI Taxonomy" id="2724524"/>
    <lineage>
        <taxon>Bacteria</taxon>
        <taxon>Bacillati</taxon>
        <taxon>Actinomycetota</taxon>
        <taxon>Actinomycetes</taxon>
        <taxon>Pseudonocardiales</taxon>
        <taxon>Pseudonocardiaceae</taxon>
        <taxon>Amycolatopsis</taxon>
    </lineage>
</organism>
<protein>
    <recommendedName>
        <fullName evidence="3">Transposase</fullName>
    </recommendedName>
</protein>
<name>A0ABX1JE65_9PSEU</name>
<proteinExistence type="predicted"/>
<evidence type="ECO:0000313" key="1">
    <source>
        <dbReference type="EMBL" id="NKQ56680.1"/>
    </source>
</evidence>
<evidence type="ECO:0008006" key="3">
    <source>
        <dbReference type="Google" id="ProtNLM"/>
    </source>
</evidence>
<dbReference type="Proteomes" id="UP000715441">
    <property type="component" value="Unassembled WGS sequence"/>
</dbReference>
<dbReference type="RefSeq" id="WP_168519703.1">
    <property type="nucleotide sequence ID" value="NZ_JAAXLS010000025.1"/>
</dbReference>
<keyword evidence="2" id="KW-1185">Reference proteome</keyword>
<comment type="caution">
    <text evidence="1">The sequence shown here is derived from an EMBL/GenBank/DDBJ whole genome shotgun (WGS) entry which is preliminary data.</text>
</comment>
<gene>
    <name evidence="1" type="ORF">HFP15_27785</name>
</gene>
<accession>A0ABX1JE65</accession>
<reference evidence="1 2" key="1">
    <citation type="submission" date="2020-04" db="EMBL/GenBank/DDBJ databases">
        <title>Novel species.</title>
        <authorList>
            <person name="Teo W.F.A."/>
            <person name="Lipun K."/>
            <person name="Srisuk N."/>
            <person name="Duangmal K."/>
        </authorList>
    </citation>
    <scope>NUCLEOTIDE SEQUENCE [LARGE SCALE GENOMIC DNA]</scope>
    <source>
        <strain evidence="1 2">K13G38</strain>
    </source>
</reference>
<evidence type="ECO:0000313" key="2">
    <source>
        <dbReference type="Proteomes" id="UP000715441"/>
    </source>
</evidence>
<dbReference type="EMBL" id="JAAXLS010000025">
    <property type="protein sequence ID" value="NKQ56680.1"/>
    <property type="molecule type" value="Genomic_DNA"/>
</dbReference>